<accession>A0A5D4SJG1</accession>
<dbReference type="AlphaFoldDB" id="A0A5D4SJG1"/>
<keyword evidence="3" id="KW-0804">Transcription</keyword>
<feature type="domain" description="HTH gntR-type" evidence="4">
    <location>
        <begin position="6"/>
        <end position="74"/>
    </location>
</feature>
<dbReference type="SMART" id="SM00345">
    <property type="entry name" value="HTH_GNTR"/>
    <property type="match status" value="1"/>
</dbReference>
<dbReference type="InterPro" id="IPR011711">
    <property type="entry name" value="GntR_C"/>
</dbReference>
<dbReference type="Gene3D" id="1.20.120.530">
    <property type="entry name" value="GntR ligand-binding domain-like"/>
    <property type="match status" value="1"/>
</dbReference>
<protein>
    <submittedName>
        <fullName evidence="6">FadR family transcriptional regulator</fullName>
    </submittedName>
</protein>
<dbReference type="SMART" id="SM00895">
    <property type="entry name" value="FCD"/>
    <property type="match status" value="1"/>
</dbReference>
<dbReference type="Proteomes" id="UP000322139">
    <property type="component" value="Unassembled WGS sequence"/>
</dbReference>
<evidence type="ECO:0000313" key="6">
    <source>
        <dbReference type="EMBL" id="TYS62282.1"/>
    </source>
</evidence>
<proteinExistence type="predicted"/>
<dbReference type="GO" id="GO:0003700">
    <property type="term" value="F:DNA-binding transcription factor activity"/>
    <property type="evidence" value="ECO:0007669"/>
    <property type="project" value="InterPro"/>
</dbReference>
<evidence type="ECO:0000313" key="8">
    <source>
        <dbReference type="Proteomes" id="UP000323732"/>
    </source>
</evidence>
<gene>
    <name evidence="6" type="ORF">FZD47_19650</name>
    <name evidence="5" type="ORF">FZD51_17905</name>
</gene>
<dbReference type="SUPFAM" id="SSF48008">
    <property type="entry name" value="GntR ligand-binding domain-like"/>
    <property type="match status" value="1"/>
</dbReference>
<dbReference type="InterPro" id="IPR008920">
    <property type="entry name" value="TF_FadR/GntR_C"/>
</dbReference>
<dbReference type="Proteomes" id="UP000323732">
    <property type="component" value="Unassembled WGS sequence"/>
</dbReference>
<evidence type="ECO:0000256" key="1">
    <source>
        <dbReference type="ARBA" id="ARBA00023015"/>
    </source>
</evidence>
<dbReference type="SUPFAM" id="SSF46785">
    <property type="entry name" value="Winged helix' DNA-binding domain"/>
    <property type="match status" value="1"/>
</dbReference>
<reference evidence="7 8" key="1">
    <citation type="submission" date="2019-08" db="EMBL/GenBank/DDBJ databases">
        <title>Bacillus genomes from the desert of Cuatro Cienegas, Coahuila.</title>
        <authorList>
            <person name="Olmedo-Alvarez G."/>
        </authorList>
    </citation>
    <scope>NUCLEOTIDE SEQUENCE [LARGE SCALE GENOMIC DNA]</scope>
    <source>
        <strain evidence="6 8">CH37_1T</strain>
        <strain evidence="5 7">CH446_14T</strain>
    </source>
</reference>
<dbReference type="PRINTS" id="PR00035">
    <property type="entry name" value="HTHGNTR"/>
</dbReference>
<organism evidence="6 8">
    <name type="scientific">Bacillus infantis</name>
    <dbReference type="NCBI Taxonomy" id="324767"/>
    <lineage>
        <taxon>Bacteria</taxon>
        <taxon>Bacillati</taxon>
        <taxon>Bacillota</taxon>
        <taxon>Bacilli</taxon>
        <taxon>Bacillales</taxon>
        <taxon>Bacillaceae</taxon>
        <taxon>Bacillus</taxon>
    </lineage>
</organism>
<dbReference type="InterPro" id="IPR036390">
    <property type="entry name" value="WH_DNA-bd_sf"/>
</dbReference>
<dbReference type="PANTHER" id="PTHR43537:SF5">
    <property type="entry name" value="UXU OPERON TRANSCRIPTIONAL REGULATOR"/>
    <property type="match status" value="1"/>
</dbReference>
<dbReference type="Gene3D" id="1.10.10.10">
    <property type="entry name" value="Winged helix-like DNA-binding domain superfamily/Winged helix DNA-binding domain"/>
    <property type="match status" value="1"/>
</dbReference>
<dbReference type="Pfam" id="PF00392">
    <property type="entry name" value="GntR"/>
    <property type="match status" value="1"/>
</dbReference>
<evidence type="ECO:0000256" key="3">
    <source>
        <dbReference type="ARBA" id="ARBA00023163"/>
    </source>
</evidence>
<dbReference type="CDD" id="cd07377">
    <property type="entry name" value="WHTH_GntR"/>
    <property type="match status" value="1"/>
</dbReference>
<keyword evidence="2" id="KW-0238">DNA-binding</keyword>
<evidence type="ECO:0000313" key="7">
    <source>
        <dbReference type="Proteomes" id="UP000322139"/>
    </source>
</evidence>
<dbReference type="PROSITE" id="PS50949">
    <property type="entry name" value="HTH_GNTR"/>
    <property type="match status" value="1"/>
</dbReference>
<comment type="caution">
    <text evidence="6">The sequence shown here is derived from an EMBL/GenBank/DDBJ whole genome shotgun (WGS) entry which is preliminary data.</text>
</comment>
<evidence type="ECO:0000256" key="2">
    <source>
        <dbReference type="ARBA" id="ARBA00023125"/>
    </source>
</evidence>
<name>A0A5D4SJG1_9BACI</name>
<dbReference type="GO" id="GO:0003677">
    <property type="term" value="F:DNA binding"/>
    <property type="evidence" value="ECO:0007669"/>
    <property type="project" value="UniProtKB-KW"/>
</dbReference>
<dbReference type="InterPro" id="IPR000524">
    <property type="entry name" value="Tscrpt_reg_HTH_GntR"/>
</dbReference>
<evidence type="ECO:0000259" key="4">
    <source>
        <dbReference type="PROSITE" id="PS50949"/>
    </source>
</evidence>
<keyword evidence="1" id="KW-0805">Transcription regulation</keyword>
<dbReference type="InterPro" id="IPR036388">
    <property type="entry name" value="WH-like_DNA-bd_sf"/>
</dbReference>
<dbReference type="PANTHER" id="PTHR43537">
    <property type="entry name" value="TRANSCRIPTIONAL REGULATOR, GNTR FAMILY"/>
    <property type="match status" value="1"/>
</dbReference>
<evidence type="ECO:0000313" key="5">
    <source>
        <dbReference type="EMBL" id="TYS45921.1"/>
    </source>
</evidence>
<dbReference type="Pfam" id="PF07729">
    <property type="entry name" value="FCD"/>
    <property type="match status" value="1"/>
</dbReference>
<sequence>MKNMKKKAYETIIDHLQNILFSGAFQPGDRLPTERELASRFKASRTSVREALRQLEAQGVLEIRQGSGSYLKARPNSRPESVSFTIENEKTKLVYEMLELRRALEVECAGLAAQRAGSLDLEPIRQALLLMESTDDAELGIKADVDFHFAIVNAARNSIFAKLFETVSGHMNDTIRATRKERLLDPSRRQDTIEEHKEIFLAIASGQVQEARLSMEKHISLIRRELSLGMIDRQQVQ</sequence>
<dbReference type="EMBL" id="VTER01000009">
    <property type="protein sequence ID" value="TYS45921.1"/>
    <property type="molecule type" value="Genomic_DNA"/>
</dbReference>
<dbReference type="EMBL" id="VTES01000005">
    <property type="protein sequence ID" value="TYS62282.1"/>
    <property type="molecule type" value="Genomic_DNA"/>
</dbReference>